<feature type="domain" description="Ig-like" evidence="6">
    <location>
        <begin position="515"/>
        <end position="585"/>
    </location>
</feature>
<evidence type="ECO:0000313" key="7">
    <source>
        <dbReference type="EMBL" id="CAC5374616.1"/>
    </source>
</evidence>
<dbReference type="SMART" id="SM00409">
    <property type="entry name" value="IG"/>
    <property type="match status" value="8"/>
</dbReference>
<gene>
    <name evidence="7" type="ORF">MCOR_11936</name>
</gene>
<dbReference type="SUPFAM" id="SSF48726">
    <property type="entry name" value="Immunoglobulin"/>
    <property type="match status" value="8"/>
</dbReference>
<feature type="compositionally biased region" description="Polar residues" evidence="5">
    <location>
        <begin position="1244"/>
        <end position="1255"/>
    </location>
</feature>
<evidence type="ECO:0000256" key="4">
    <source>
        <dbReference type="ARBA" id="ARBA00023157"/>
    </source>
</evidence>
<sequence length="1290" mass="148249">MTEEQENFYRHCTVIVDVIKCLFLQLIEFYLKLHHFTTFVDFIRKYQHEIYHLRYMYRCCNCPAIYRQGSNVLSHQQMALLLDTSGPKLPCHSPNSKSSPHCCCQVKAGITVQLLDISLARTLLVNYLVPQCAQERKAIDDLVNIRNNSYGHITSGRMSNDEFKQSIETITNSLMILARLCNKETETKQMLSDALRQPLNPAVCTQLQNTLLQQIQREDKICKELKEIKNTLEDQKSSKDVDISDTFVSLLGKREVYEGQDVQFECKVITSKLQGKWYKDGDPICDSQNVHITQKGRELCLNIYGTGLQDKGEYSCVVNDRETKAFLDVRAYFTITLRDKSCYEGDTITFTCEVIDLLTTAQWRKNGANIDNSRYVIKPMGKTHQLTIEYANLCDSGCFDVDVNGRCRQASLEVKACFITDIKSISCIEGQNVSFTCVIDPGDAVIQWFHGSTEIKSSEKYLLQCDNKKKSLEIRNVDIGDSGEITIRVKNCSRACKLDVRKCFLKELESITTREGYNVQFACEVSYQEVIGTWCKDDEKIENSEKFVIQRSGKKNSLVVYNTSLDDNGTYSFKVHSKVTKASLDVEGYFRKNPMNVTCKEGEVVHITCEAIETSIPAQWCKDRMDIDFNNGKFSKQQNRNEYQLTIRSANQKDSGYYSVNVNGRIRRAYVTVREYFTKPLKDIDCTEGDNISFSCKSIEPTSLAEWSKNKEVIKFGRCIIEHKHLAHRLMIKNVKPSDCGQYCINVSGRISSASLNVKDYFTMRLNDITCKEGETARFKCEAKENGMIVKWYKDNDEIQSDRYKVEQKGNGYQLTIRNVDTTDTGFYSISVNGRTRTAFLMVEDYFTMRLNDITCKEGETALFKCEAKENGIIVKWYKDNDEIQSDRYIVEQKRNVYQLTIRNVDTVDTGYYTISVNGRTRRAFLMVDGHSENEETLPSRLKVENNLHGANKYVSKDYLSSLKCVTSTTCAIEEGDVCILFSLKGFLYSPSSLMEIIDIDNADEKLDMIIISNTEGQVRTKVVSVIVKDTAFEFAKCIKNLKDGCQVGKFEGVFQLPESEEQAIQIFDLFNPFNTQQKRKFKTERNNRENVNKETADSQKSEEMKVVNIDEQYGLSKIKKCDRTFQEIIIPKNTKNTNLNITDTYFEKPLPEKTKTNVQSHGIFPTKMKNGKVKTQTKHQEGKKKIRFGEDNIRNLVYGMLRHDVDRRYKASFERPYVPWPSMHPLLPYKPIFRRWRDFNTQQQDNHSSATEQGDSCEESECGSLEISDENHLNITSSDENDSDCDQSN</sequence>
<feature type="region of interest" description="Disordered" evidence="5">
    <location>
        <begin position="1244"/>
        <end position="1290"/>
    </location>
</feature>
<feature type="domain" description="Ig-like" evidence="6">
    <location>
        <begin position="601"/>
        <end position="672"/>
    </location>
</feature>
<dbReference type="GO" id="GO:0004674">
    <property type="term" value="F:protein serine/threonine kinase activity"/>
    <property type="evidence" value="ECO:0007669"/>
    <property type="project" value="UniProtKB-EC"/>
</dbReference>
<dbReference type="GO" id="GO:0005737">
    <property type="term" value="C:cytoplasm"/>
    <property type="evidence" value="ECO:0007669"/>
    <property type="project" value="UniProtKB-SubCell"/>
</dbReference>
<dbReference type="CDD" id="cd00096">
    <property type="entry name" value="Ig"/>
    <property type="match status" value="1"/>
</dbReference>
<feature type="domain" description="Ig-like" evidence="6">
    <location>
        <begin position="760"/>
        <end position="842"/>
    </location>
</feature>
<dbReference type="InterPro" id="IPR013098">
    <property type="entry name" value="Ig_I-set"/>
</dbReference>
<evidence type="ECO:0000313" key="8">
    <source>
        <dbReference type="Proteomes" id="UP000507470"/>
    </source>
</evidence>
<evidence type="ECO:0000256" key="1">
    <source>
        <dbReference type="ARBA" id="ARBA00004496"/>
    </source>
</evidence>
<dbReference type="SMART" id="SM00408">
    <property type="entry name" value="IGc2"/>
    <property type="match status" value="6"/>
</dbReference>
<reference evidence="7 8" key="1">
    <citation type="submission" date="2020-06" db="EMBL/GenBank/DDBJ databases">
        <authorList>
            <person name="Li R."/>
            <person name="Bekaert M."/>
        </authorList>
    </citation>
    <scope>NUCLEOTIDE SEQUENCE [LARGE SCALE GENOMIC DNA]</scope>
    <source>
        <strain evidence="8">wild</strain>
    </source>
</reference>
<keyword evidence="8" id="KW-1185">Reference proteome</keyword>
<name>A0A6J8AVX9_MYTCO</name>
<feature type="domain" description="Ig-like" evidence="6">
    <location>
        <begin position="245"/>
        <end position="334"/>
    </location>
</feature>
<feature type="compositionally biased region" description="Acidic residues" evidence="5">
    <location>
        <begin position="1280"/>
        <end position="1290"/>
    </location>
</feature>
<dbReference type="OrthoDB" id="10072266at2759"/>
<feature type="region of interest" description="Disordered" evidence="5">
    <location>
        <begin position="1081"/>
        <end position="1102"/>
    </location>
</feature>
<evidence type="ECO:0000259" key="6">
    <source>
        <dbReference type="PROSITE" id="PS50835"/>
    </source>
</evidence>
<accession>A0A6J8AVX9</accession>
<dbReference type="InterPro" id="IPR003599">
    <property type="entry name" value="Ig_sub"/>
</dbReference>
<organism evidence="7 8">
    <name type="scientific">Mytilus coruscus</name>
    <name type="common">Sea mussel</name>
    <dbReference type="NCBI Taxonomy" id="42192"/>
    <lineage>
        <taxon>Eukaryota</taxon>
        <taxon>Metazoa</taxon>
        <taxon>Spiralia</taxon>
        <taxon>Lophotrochozoa</taxon>
        <taxon>Mollusca</taxon>
        <taxon>Bivalvia</taxon>
        <taxon>Autobranchia</taxon>
        <taxon>Pteriomorphia</taxon>
        <taxon>Mytilida</taxon>
        <taxon>Mytiloidea</taxon>
        <taxon>Mytilidae</taxon>
        <taxon>Mytilinae</taxon>
        <taxon>Mytilus</taxon>
    </lineage>
</organism>
<keyword evidence="3" id="KW-0597">Phosphoprotein</keyword>
<feature type="domain" description="Ig-like" evidence="6">
    <location>
        <begin position="844"/>
        <end position="927"/>
    </location>
</feature>
<dbReference type="PANTHER" id="PTHR35971:SF5">
    <property type="entry name" value="OBSCURIN LIKE CYTOSKELETAL ADAPTOR 1"/>
    <property type="match status" value="1"/>
</dbReference>
<comment type="subcellular location">
    <subcellularLocation>
        <location evidence="1">Cytoplasm</location>
    </subcellularLocation>
</comment>
<keyword evidence="7" id="KW-0808">Transferase</keyword>
<dbReference type="Pfam" id="PF07679">
    <property type="entry name" value="I-set"/>
    <property type="match status" value="8"/>
</dbReference>
<dbReference type="EC" id="2.7.11.1" evidence="7"/>
<keyword evidence="2" id="KW-0963">Cytoplasm</keyword>
<feature type="domain" description="Ig-like" evidence="6">
    <location>
        <begin position="429"/>
        <end position="491"/>
    </location>
</feature>
<dbReference type="InterPro" id="IPR003598">
    <property type="entry name" value="Ig_sub2"/>
</dbReference>
<dbReference type="InterPro" id="IPR007110">
    <property type="entry name" value="Ig-like_dom"/>
</dbReference>
<dbReference type="InterPro" id="IPR013783">
    <property type="entry name" value="Ig-like_fold"/>
</dbReference>
<keyword evidence="4" id="KW-1015">Disulfide bond</keyword>
<dbReference type="PROSITE" id="PS50835">
    <property type="entry name" value="IG_LIKE"/>
    <property type="match status" value="7"/>
</dbReference>
<evidence type="ECO:0000256" key="5">
    <source>
        <dbReference type="SAM" id="MobiDB-lite"/>
    </source>
</evidence>
<evidence type="ECO:0000256" key="2">
    <source>
        <dbReference type="ARBA" id="ARBA00022490"/>
    </source>
</evidence>
<dbReference type="Proteomes" id="UP000507470">
    <property type="component" value="Unassembled WGS sequence"/>
</dbReference>
<feature type="compositionally biased region" description="Basic and acidic residues" evidence="5">
    <location>
        <begin position="1084"/>
        <end position="1102"/>
    </location>
</feature>
<dbReference type="PANTHER" id="PTHR35971">
    <property type="entry name" value="SI:DKEY-31G6.6"/>
    <property type="match status" value="1"/>
</dbReference>
<evidence type="ECO:0000256" key="3">
    <source>
        <dbReference type="ARBA" id="ARBA00022553"/>
    </source>
</evidence>
<dbReference type="EMBL" id="CACVKT020002030">
    <property type="protein sequence ID" value="CAC5374616.1"/>
    <property type="molecule type" value="Genomic_DNA"/>
</dbReference>
<dbReference type="Gene3D" id="2.60.40.10">
    <property type="entry name" value="Immunoglobulins"/>
    <property type="match status" value="8"/>
</dbReference>
<protein>
    <submittedName>
        <fullName evidence="7">OBSCN</fullName>
        <ecNumber evidence="7">2.7.11.1</ecNumber>
    </submittedName>
</protein>
<proteinExistence type="predicted"/>
<feature type="domain" description="Ig-like" evidence="6">
    <location>
        <begin position="344"/>
        <end position="413"/>
    </location>
</feature>
<dbReference type="InterPro" id="IPR036179">
    <property type="entry name" value="Ig-like_dom_sf"/>
</dbReference>
<dbReference type="InterPro" id="IPR052385">
    <property type="entry name" value="Obscurin/Obscurin-like_Reg"/>
</dbReference>